<dbReference type="Proteomes" id="UP000282957">
    <property type="component" value="Unassembled WGS sequence"/>
</dbReference>
<dbReference type="PANTHER" id="PTHR42718:SF9">
    <property type="entry name" value="MAJOR FACILITATOR SUPERFAMILY MULTIDRUG TRANSPORTER MFSC"/>
    <property type="match status" value="1"/>
</dbReference>
<dbReference type="EMBL" id="SACL01000003">
    <property type="protein sequence ID" value="RVT96993.1"/>
    <property type="molecule type" value="Genomic_DNA"/>
</dbReference>
<evidence type="ECO:0000313" key="8">
    <source>
        <dbReference type="EMBL" id="RVT96993.1"/>
    </source>
</evidence>
<feature type="transmembrane region" description="Helical" evidence="6">
    <location>
        <begin position="84"/>
        <end position="101"/>
    </location>
</feature>
<keyword evidence="9" id="KW-1185">Reference proteome</keyword>
<feature type="domain" description="Major facilitator superfamily (MFS) profile" evidence="7">
    <location>
        <begin position="18"/>
        <end position="447"/>
    </location>
</feature>
<dbReference type="GO" id="GO:0016020">
    <property type="term" value="C:membrane"/>
    <property type="evidence" value="ECO:0007669"/>
    <property type="project" value="UniProtKB-SubCell"/>
</dbReference>
<dbReference type="AlphaFoldDB" id="A0A437MH71"/>
<feature type="transmembrane region" description="Helical" evidence="6">
    <location>
        <begin position="425"/>
        <end position="443"/>
    </location>
</feature>
<organism evidence="8 9">
    <name type="scientific">Rhodovarius crocodyli</name>
    <dbReference type="NCBI Taxonomy" id="1979269"/>
    <lineage>
        <taxon>Bacteria</taxon>
        <taxon>Pseudomonadati</taxon>
        <taxon>Pseudomonadota</taxon>
        <taxon>Alphaproteobacteria</taxon>
        <taxon>Acetobacterales</taxon>
        <taxon>Roseomonadaceae</taxon>
        <taxon>Rhodovarius</taxon>
    </lineage>
</organism>
<feature type="transmembrane region" description="Helical" evidence="6">
    <location>
        <begin position="107"/>
        <end position="126"/>
    </location>
</feature>
<dbReference type="PANTHER" id="PTHR42718">
    <property type="entry name" value="MAJOR FACILITATOR SUPERFAMILY MULTIDRUG TRANSPORTER MFSC"/>
    <property type="match status" value="1"/>
</dbReference>
<dbReference type="Pfam" id="PF07690">
    <property type="entry name" value="MFS_1"/>
    <property type="match status" value="1"/>
</dbReference>
<dbReference type="InterPro" id="IPR020846">
    <property type="entry name" value="MFS_dom"/>
</dbReference>
<keyword evidence="2" id="KW-0813">Transport</keyword>
<dbReference type="GO" id="GO:0022857">
    <property type="term" value="F:transmembrane transporter activity"/>
    <property type="evidence" value="ECO:0007669"/>
    <property type="project" value="InterPro"/>
</dbReference>
<accession>A0A437MH71</accession>
<feature type="transmembrane region" description="Helical" evidence="6">
    <location>
        <begin position="204"/>
        <end position="221"/>
    </location>
</feature>
<reference evidence="8 9" key="1">
    <citation type="submission" date="2019-01" db="EMBL/GenBank/DDBJ databases">
        <authorList>
            <person name="Chen W.-M."/>
        </authorList>
    </citation>
    <scope>NUCLEOTIDE SEQUENCE [LARGE SCALE GENOMIC DNA]</scope>
    <source>
        <strain evidence="8 9">CCP-6</strain>
    </source>
</reference>
<feature type="transmembrane region" description="Helical" evidence="6">
    <location>
        <begin position="171"/>
        <end position="192"/>
    </location>
</feature>
<feature type="transmembrane region" description="Helical" evidence="6">
    <location>
        <begin position="52"/>
        <end position="72"/>
    </location>
</feature>
<evidence type="ECO:0000256" key="5">
    <source>
        <dbReference type="ARBA" id="ARBA00023136"/>
    </source>
</evidence>
<feature type="transmembrane region" description="Helical" evidence="6">
    <location>
        <begin position="227"/>
        <end position="246"/>
    </location>
</feature>
<evidence type="ECO:0000256" key="4">
    <source>
        <dbReference type="ARBA" id="ARBA00022989"/>
    </source>
</evidence>
<dbReference type="Gene3D" id="1.20.1250.20">
    <property type="entry name" value="MFS general substrate transporter like domains"/>
    <property type="match status" value="1"/>
</dbReference>
<keyword evidence="4 6" id="KW-1133">Transmembrane helix</keyword>
<keyword evidence="5 6" id="KW-0472">Membrane</keyword>
<evidence type="ECO:0000259" key="7">
    <source>
        <dbReference type="PROSITE" id="PS50850"/>
    </source>
</evidence>
<dbReference type="Gene3D" id="1.20.1720.10">
    <property type="entry name" value="Multidrug resistance protein D"/>
    <property type="match status" value="1"/>
</dbReference>
<protein>
    <submittedName>
        <fullName evidence="8">MFS transporter</fullName>
    </submittedName>
</protein>
<feature type="transmembrane region" description="Helical" evidence="6">
    <location>
        <begin position="302"/>
        <end position="324"/>
    </location>
</feature>
<keyword evidence="3 6" id="KW-0812">Transmembrane</keyword>
<gene>
    <name evidence="8" type="ORF">EOD42_11400</name>
</gene>
<dbReference type="RefSeq" id="WP_127787640.1">
    <property type="nucleotide sequence ID" value="NZ_SACL01000003.1"/>
</dbReference>
<evidence type="ECO:0000256" key="1">
    <source>
        <dbReference type="ARBA" id="ARBA00004141"/>
    </source>
</evidence>
<feature type="transmembrane region" description="Helical" evidence="6">
    <location>
        <begin position="331"/>
        <end position="351"/>
    </location>
</feature>
<dbReference type="SUPFAM" id="SSF103473">
    <property type="entry name" value="MFS general substrate transporter"/>
    <property type="match status" value="1"/>
</dbReference>
<evidence type="ECO:0000256" key="3">
    <source>
        <dbReference type="ARBA" id="ARBA00022692"/>
    </source>
</evidence>
<feature type="transmembrane region" description="Helical" evidence="6">
    <location>
        <begin position="17"/>
        <end position="40"/>
    </location>
</feature>
<evidence type="ECO:0000256" key="6">
    <source>
        <dbReference type="SAM" id="Phobius"/>
    </source>
</evidence>
<evidence type="ECO:0000256" key="2">
    <source>
        <dbReference type="ARBA" id="ARBA00022448"/>
    </source>
</evidence>
<dbReference type="PRINTS" id="PR01036">
    <property type="entry name" value="TCRTETB"/>
</dbReference>
<comment type="subcellular location">
    <subcellularLocation>
        <location evidence="1">Membrane</location>
        <topology evidence="1">Multi-pass membrane protein</topology>
    </subcellularLocation>
</comment>
<feature type="transmembrane region" description="Helical" evidence="6">
    <location>
        <begin position="267"/>
        <end position="290"/>
    </location>
</feature>
<dbReference type="InterPro" id="IPR036259">
    <property type="entry name" value="MFS_trans_sf"/>
</dbReference>
<sequence length="447" mass="46285">MSDAAAQDGLPTGRRRAAVACLCVGLSMTVLDVAMVNVALPGIARDLDVSASSATWVVNAFQLVLVGLLLPLASMGEILGFRRVYQWGVAIYLLGALGAALAPSLPLLVACRAFQGIGCAAMMSLNAGLMRHIYPSRLLGSAIAVIAMTVALSSAAGPTLGAFIISLGGWQALFLLAVPIGAGVLLLGARALPEVAPQPRRFDGFSALLNLLGFVSLFLGLDMLPHIMLLGLVLIAFAAGCLFLLVHRLTEDPTPLLPLDLLRIRPVRLAMSASACMFAAQAMLYVALPFHLTGAGRTVREIGLMVSPWPLAVAIAASIAGRVVDRINTALPCIIGSCAVAAGMITIALLPPGGEKWPFMLAMFFSGLGFGAFQTPNNRTILGQAPRHRAASAGGMQSTGRVLGQATGTTIVAMVFHFAGVQAQLALLIGALGAAMAAMFNTVRSRA</sequence>
<proteinExistence type="predicted"/>
<dbReference type="InterPro" id="IPR011701">
    <property type="entry name" value="MFS"/>
</dbReference>
<comment type="caution">
    <text evidence="8">The sequence shown here is derived from an EMBL/GenBank/DDBJ whole genome shotgun (WGS) entry which is preliminary data.</text>
</comment>
<feature type="transmembrane region" description="Helical" evidence="6">
    <location>
        <begin position="138"/>
        <end position="165"/>
    </location>
</feature>
<dbReference type="CDD" id="cd17321">
    <property type="entry name" value="MFS_MMR_MDR_like"/>
    <property type="match status" value="1"/>
</dbReference>
<name>A0A437MH71_9PROT</name>
<dbReference type="OrthoDB" id="9812221at2"/>
<evidence type="ECO:0000313" key="9">
    <source>
        <dbReference type="Proteomes" id="UP000282957"/>
    </source>
</evidence>
<dbReference type="PROSITE" id="PS50850">
    <property type="entry name" value="MFS"/>
    <property type="match status" value="1"/>
</dbReference>